<feature type="compositionally biased region" description="Low complexity" evidence="1">
    <location>
        <begin position="94"/>
        <end position="104"/>
    </location>
</feature>
<feature type="compositionally biased region" description="Basic residues" evidence="1">
    <location>
        <begin position="106"/>
        <end position="115"/>
    </location>
</feature>
<comment type="caution">
    <text evidence="2">The sequence shown here is derived from an EMBL/GenBank/DDBJ whole genome shotgun (WGS) entry which is preliminary data.</text>
</comment>
<sequence>MPGRQRPHVRFRARLADADPRARPAGRPAPVHSSGTGPCAVLCQLRGLVRNHDAVAVVAAADASATRDAASDAAGQVQSAQASELHRRRPRNPRQPQAPAAGPAHRTQRGAHRRRVQETEQSAAAEAEKKRATAGKAEQGRQK</sequence>
<accession>A0AAN6DFX2</accession>
<dbReference type="Proteomes" id="UP001196530">
    <property type="component" value="Unassembled WGS sequence"/>
</dbReference>
<reference evidence="2" key="1">
    <citation type="journal article" date="2021" name="G3 (Bethesda)">
        <title>Genomic diversity, chromosomal rearrangements, and interspecies hybridization in the ogataea polymorpha species complex.</title>
        <authorList>
            <person name="Hanson S.J."/>
            <person name="Cinneide E.O."/>
            <person name="Salzberg L.I."/>
            <person name="Wolfe K.H."/>
            <person name="McGowan J."/>
            <person name="Fitzpatrick D.A."/>
            <person name="Matlin K."/>
        </authorList>
    </citation>
    <scope>NUCLEOTIDE SEQUENCE</scope>
    <source>
        <strain evidence="2">61-244</strain>
    </source>
</reference>
<organism evidence="2 3">
    <name type="scientific">Pichia angusta</name>
    <name type="common">Yeast</name>
    <name type="synonym">Hansenula polymorpha</name>
    <dbReference type="NCBI Taxonomy" id="870730"/>
    <lineage>
        <taxon>Eukaryota</taxon>
        <taxon>Fungi</taxon>
        <taxon>Dikarya</taxon>
        <taxon>Ascomycota</taxon>
        <taxon>Saccharomycotina</taxon>
        <taxon>Pichiomycetes</taxon>
        <taxon>Pichiales</taxon>
        <taxon>Pichiaceae</taxon>
        <taxon>Ogataea</taxon>
    </lineage>
</organism>
<dbReference type="RefSeq" id="XP_043060072.1">
    <property type="nucleotide sequence ID" value="XM_043203447.1"/>
</dbReference>
<feature type="compositionally biased region" description="Basic residues" evidence="1">
    <location>
        <begin position="1"/>
        <end position="13"/>
    </location>
</feature>
<proteinExistence type="predicted"/>
<gene>
    <name evidence="2" type="ORF">KL928_002918</name>
</gene>
<protein>
    <submittedName>
        <fullName evidence="2">Uncharacterized protein</fullName>
    </submittedName>
</protein>
<name>A0AAN6DFX2_PICAN</name>
<dbReference type="AlphaFoldDB" id="A0AAN6DFX2"/>
<evidence type="ECO:0000313" key="3">
    <source>
        <dbReference type="Proteomes" id="UP001196530"/>
    </source>
</evidence>
<feature type="compositionally biased region" description="Low complexity" evidence="1">
    <location>
        <begin position="61"/>
        <end position="74"/>
    </location>
</feature>
<dbReference type="EMBL" id="JAHLUX010000005">
    <property type="protein sequence ID" value="KAG7819050.1"/>
    <property type="molecule type" value="Genomic_DNA"/>
</dbReference>
<evidence type="ECO:0000313" key="2">
    <source>
        <dbReference type="EMBL" id="KAG7819050.1"/>
    </source>
</evidence>
<feature type="region of interest" description="Disordered" evidence="1">
    <location>
        <begin position="1"/>
        <end position="37"/>
    </location>
</feature>
<dbReference type="GeneID" id="66126969"/>
<evidence type="ECO:0000256" key="1">
    <source>
        <dbReference type="SAM" id="MobiDB-lite"/>
    </source>
</evidence>
<feature type="region of interest" description="Disordered" evidence="1">
    <location>
        <begin position="61"/>
        <end position="143"/>
    </location>
</feature>